<name>A0A7X4H427_9BURK</name>
<evidence type="ECO:0000313" key="3">
    <source>
        <dbReference type="Proteomes" id="UP000469734"/>
    </source>
</evidence>
<reference evidence="2 3" key="1">
    <citation type="submission" date="2019-12" db="EMBL/GenBank/DDBJ databases">
        <title>Novel species isolated from a subtropical stream in China.</title>
        <authorList>
            <person name="Lu H."/>
        </authorList>
    </citation>
    <scope>NUCLEOTIDE SEQUENCE [LARGE SCALE GENOMIC DNA]</scope>
    <source>
        <strain evidence="2 3">FT134W</strain>
    </source>
</reference>
<gene>
    <name evidence="2" type="ORF">GTP56_16925</name>
</gene>
<evidence type="ECO:0008006" key="4">
    <source>
        <dbReference type="Google" id="ProtNLM"/>
    </source>
</evidence>
<dbReference type="AlphaFoldDB" id="A0A7X4H427"/>
<feature type="chain" id="PRO_5030647682" description="DUF4189 domain-containing protein" evidence="1">
    <location>
        <begin position="23"/>
        <end position="140"/>
    </location>
</feature>
<protein>
    <recommendedName>
        <fullName evidence="4">DUF4189 domain-containing protein</fullName>
    </recommendedName>
</protein>
<dbReference type="RefSeq" id="WP_161050934.1">
    <property type="nucleotide sequence ID" value="NZ_WWCR01000017.1"/>
</dbReference>
<proteinExistence type="predicted"/>
<dbReference type="EMBL" id="WWCR01000017">
    <property type="protein sequence ID" value="MYM73874.1"/>
    <property type="molecule type" value="Genomic_DNA"/>
</dbReference>
<evidence type="ECO:0000256" key="1">
    <source>
        <dbReference type="SAM" id="SignalP"/>
    </source>
</evidence>
<feature type="signal peptide" evidence="1">
    <location>
        <begin position="1"/>
        <end position="22"/>
    </location>
</feature>
<organism evidence="2 3">
    <name type="scientific">Duganella margarita</name>
    <dbReference type="NCBI Taxonomy" id="2692170"/>
    <lineage>
        <taxon>Bacteria</taxon>
        <taxon>Pseudomonadati</taxon>
        <taxon>Pseudomonadota</taxon>
        <taxon>Betaproteobacteria</taxon>
        <taxon>Burkholderiales</taxon>
        <taxon>Oxalobacteraceae</taxon>
        <taxon>Telluria group</taxon>
        <taxon>Duganella</taxon>
    </lineage>
</organism>
<dbReference type="Proteomes" id="UP000469734">
    <property type="component" value="Unassembled WGS sequence"/>
</dbReference>
<sequence length="140" mass="14364">MTNLSHTLRLAAASLLVLTACAGARQTAPTPAPESPTAALWQQIQSANSNLSCDNDSQCHSIGVGAKSCGGPENYLAWSSKTNDGAKLKSLVELHSAARRADNNRNATMSTCIATSDPGATCRAGTCVLTAQDIAPPPGK</sequence>
<comment type="caution">
    <text evidence="2">The sequence shown here is derived from an EMBL/GenBank/DDBJ whole genome shotgun (WGS) entry which is preliminary data.</text>
</comment>
<keyword evidence="1" id="KW-0732">Signal</keyword>
<evidence type="ECO:0000313" key="2">
    <source>
        <dbReference type="EMBL" id="MYM73874.1"/>
    </source>
</evidence>
<accession>A0A7X4H427</accession>